<comment type="subcellular location">
    <subcellularLocation>
        <location evidence="1">Membrane</location>
        <topology evidence="1">Multi-pass membrane protein</topology>
    </subcellularLocation>
</comment>
<dbReference type="InterPro" id="IPR015449">
    <property type="entry name" value="K_chnl_Ca-activ_SK"/>
</dbReference>
<dbReference type="Pfam" id="PF02888">
    <property type="entry name" value="CaMBD"/>
    <property type="match status" value="1"/>
</dbReference>
<evidence type="ECO:0000259" key="8">
    <source>
        <dbReference type="SMART" id="SM01053"/>
    </source>
</evidence>
<protein>
    <recommendedName>
        <fullName evidence="8">Calmodulin-binding domain-containing protein</fullName>
    </recommendedName>
</protein>
<evidence type="ECO:0000313" key="9">
    <source>
        <dbReference type="EMBL" id="TRY94759.1"/>
    </source>
</evidence>
<evidence type="ECO:0000256" key="5">
    <source>
        <dbReference type="ARBA" id="ARBA00023065"/>
    </source>
</evidence>
<organism evidence="9 10">
    <name type="scientific">Danionella cerebrum</name>
    <dbReference type="NCBI Taxonomy" id="2873325"/>
    <lineage>
        <taxon>Eukaryota</taxon>
        <taxon>Metazoa</taxon>
        <taxon>Chordata</taxon>
        <taxon>Craniata</taxon>
        <taxon>Vertebrata</taxon>
        <taxon>Euteleostomi</taxon>
        <taxon>Actinopterygii</taxon>
        <taxon>Neopterygii</taxon>
        <taxon>Teleostei</taxon>
        <taxon>Ostariophysi</taxon>
        <taxon>Cypriniformes</taxon>
        <taxon>Danionidae</taxon>
        <taxon>Danioninae</taxon>
        <taxon>Danionella</taxon>
    </lineage>
</organism>
<keyword evidence="10" id="KW-1185">Reference proteome</keyword>
<dbReference type="GO" id="GO:0016286">
    <property type="term" value="F:small conductance calcium-activated potassium channel activity"/>
    <property type="evidence" value="ECO:0007669"/>
    <property type="project" value="InterPro"/>
</dbReference>
<reference evidence="9 10" key="1">
    <citation type="journal article" date="2019" name="Sci. Data">
        <title>Hybrid genome assembly and annotation of Danionella translucida.</title>
        <authorList>
            <person name="Kadobianskyi M."/>
            <person name="Schulze L."/>
            <person name="Schuelke M."/>
            <person name="Judkewitz B."/>
        </authorList>
    </citation>
    <scope>NUCLEOTIDE SEQUENCE [LARGE SCALE GENOMIC DNA]</scope>
    <source>
        <strain evidence="9 10">Bolton</strain>
    </source>
</reference>
<evidence type="ECO:0000256" key="4">
    <source>
        <dbReference type="ARBA" id="ARBA00022989"/>
    </source>
</evidence>
<evidence type="ECO:0000256" key="6">
    <source>
        <dbReference type="ARBA" id="ARBA00023136"/>
    </source>
</evidence>
<comment type="caution">
    <text evidence="9">The sequence shown here is derived from an EMBL/GenBank/DDBJ whole genome shotgun (WGS) entry which is preliminary data.</text>
</comment>
<sequence>MQRLGWKLRVFPHRTLVMVSEAFYNIIFSSNNGIQTAEHCGKVLGDGRSGINHHQALSRRQKGGNNEVPVRETACVSSGEAELQTGRDALMRFLLRYRDLEPAAVWSDSHFSGKETPRSRDGWRVKAPQKHHHFPSASFLCSSSKRRRSVSAEVLIRHAAANVLRECWLLHRSTQSKDTSGEHRHHQRCLLEAIRVFRHLRLKQRKLRDYARCCPQMQMIMCDLSANWNSSYHELEQRIISMEQKLDELGRSFQSTSELLTQALQHRRLDHRYAAQQRPFCFSQTSWYKAEFNDGDRRNNRWKTFRNP</sequence>
<keyword evidence="7" id="KW-0407">Ion channel</keyword>
<dbReference type="OrthoDB" id="73653at2759"/>
<dbReference type="SMART" id="SM01053">
    <property type="entry name" value="CaMBD"/>
    <property type="match status" value="1"/>
</dbReference>
<dbReference type="SUPFAM" id="SSF81327">
    <property type="entry name" value="Small-conductance potassium channel"/>
    <property type="match status" value="1"/>
</dbReference>
<keyword evidence="6" id="KW-0472">Membrane</keyword>
<dbReference type="InterPro" id="IPR004178">
    <property type="entry name" value="CaM-bd_dom"/>
</dbReference>
<dbReference type="AlphaFoldDB" id="A0A553QXS1"/>
<dbReference type="EMBL" id="SRMA01025430">
    <property type="protein sequence ID" value="TRY94759.1"/>
    <property type="molecule type" value="Genomic_DNA"/>
</dbReference>
<accession>A0A553QXS1</accession>
<evidence type="ECO:0000256" key="2">
    <source>
        <dbReference type="ARBA" id="ARBA00022448"/>
    </source>
</evidence>
<dbReference type="GO" id="GO:0005516">
    <property type="term" value="F:calmodulin binding"/>
    <property type="evidence" value="ECO:0007669"/>
    <property type="project" value="InterPro"/>
</dbReference>
<dbReference type="PANTHER" id="PTHR10153">
    <property type="entry name" value="SMALL CONDUCTANCE CALCIUM-ACTIVATED POTASSIUM CHANNEL"/>
    <property type="match status" value="1"/>
</dbReference>
<evidence type="ECO:0000256" key="3">
    <source>
        <dbReference type="ARBA" id="ARBA00022692"/>
    </source>
</evidence>
<dbReference type="STRING" id="623744.A0A553QXS1"/>
<dbReference type="Gene3D" id="1.10.287.70">
    <property type="match status" value="1"/>
</dbReference>
<keyword evidence="2" id="KW-0813">Transport</keyword>
<keyword evidence="5" id="KW-0406">Ion transport</keyword>
<dbReference type="GO" id="GO:0016020">
    <property type="term" value="C:membrane"/>
    <property type="evidence" value="ECO:0007669"/>
    <property type="project" value="UniProtKB-SubCell"/>
</dbReference>
<evidence type="ECO:0000256" key="1">
    <source>
        <dbReference type="ARBA" id="ARBA00004141"/>
    </source>
</evidence>
<evidence type="ECO:0000256" key="7">
    <source>
        <dbReference type="ARBA" id="ARBA00023303"/>
    </source>
</evidence>
<keyword evidence="4" id="KW-1133">Transmembrane helix</keyword>
<dbReference type="Proteomes" id="UP000316079">
    <property type="component" value="Unassembled WGS sequence"/>
</dbReference>
<dbReference type="InterPro" id="IPR036122">
    <property type="entry name" value="CaM-bd_dom_sf"/>
</dbReference>
<name>A0A553QXS1_9TELE</name>
<keyword evidence="3" id="KW-0812">Transmembrane</keyword>
<gene>
    <name evidence="9" type="ORF">DNTS_021630</name>
</gene>
<proteinExistence type="predicted"/>
<evidence type="ECO:0000313" key="10">
    <source>
        <dbReference type="Proteomes" id="UP000316079"/>
    </source>
</evidence>
<feature type="domain" description="Calmodulin-binding" evidence="8">
    <location>
        <begin position="156"/>
        <end position="220"/>
    </location>
</feature>